<feature type="transmembrane region" description="Helical" evidence="2">
    <location>
        <begin position="285"/>
        <end position="305"/>
    </location>
</feature>
<feature type="transmembrane region" description="Helical" evidence="2">
    <location>
        <begin position="138"/>
        <end position="156"/>
    </location>
</feature>
<dbReference type="OrthoDB" id="9806302at2"/>
<proteinExistence type="predicted"/>
<organism evidence="3 4">
    <name type="scientific">Teichococcus coralli</name>
    <dbReference type="NCBI Taxonomy" id="2545983"/>
    <lineage>
        <taxon>Bacteria</taxon>
        <taxon>Pseudomonadati</taxon>
        <taxon>Pseudomonadota</taxon>
        <taxon>Alphaproteobacteria</taxon>
        <taxon>Acetobacterales</taxon>
        <taxon>Roseomonadaceae</taxon>
        <taxon>Roseomonas</taxon>
    </lineage>
</organism>
<name>A0A845B705_9PROT</name>
<keyword evidence="4" id="KW-1185">Reference proteome</keyword>
<feature type="transmembrane region" description="Helical" evidence="2">
    <location>
        <begin position="350"/>
        <end position="378"/>
    </location>
</feature>
<accession>A0A845B705</accession>
<keyword evidence="2" id="KW-1133">Transmembrane helix</keyword>
<dbReference type="PANTHER" id="PTHR43298:SF2">
    <property type="entry name" value="FMN_FAD EXPORTER YEEO-RELATED"/>
    <property type="match status" value="1"/>
</dbReference>
<gene>
    <name evidence="3" type="ORF">E0493_08685</name>
</gene>
<dbReference type="EMBL" id="SNVJ01000006">
    <property type="protein sequence ID" value="MXP63423.1"/>
    <property type="molecule type" value="Genomic_DNA"/>
</dbReference>
<dbReference type="InterPro" id="IPR002528">
    <property type="entry name" value="MATE_fam"/>
</dbReference>
<dbReference type="Pfam" id="PF01554">
    <property type="entry name" value="MatE"/>
    <property type="match status" value="2"/>
</dbReference>
<feature type="transmembrane region" description="Helical" evidence="2">
    <location>
        <begin position="20"/>
        <end position="40"/>
    </location>
</feature>
<keyword evidence="2" id="KW-0472">Membrane</keyword>
<sequence>MPDAIAVAAPAPASAVLRRILALAAPTSLVALLQVGAQLAETWLAARQGTAALAGWAVVLPFALLLQQMSAGAMGGGVVAAIARALGAGRPQDAAALVLHAVLIAVTVGGIFALALAGFPAALLGLIAPSAAAAGAPYAAWLFGAGAVPAWLANTLASVLRGGGKHALAARVLALAWLAYPPLAWALAEPLGMGLPGLGAGFAIVFWAAALVMAAVVLRGGAGFTPTLRVRPQATLFRRILSVGLVACALATIANLTTILVTAQLARHGPAAVAAYGIAARLEFLTIPLAFGVGSALTALVGRAAGAGEWAAARRTAWTGGLLALGVAGSAGLAVGLAPGAFAGTFTGDAAVAAIAARGLSFTGPAFGGFGLGMALYFAAMGAGRMRGPVLAALARIGLAVGGGWLLANPLGLGLDGHFIGVALGITAYGLITAASVRPGVWPGRA</sequence>
<feature type="transmembrane region" description="Helical" evidence="2">
    <location>
        <begin position="52"/>
        <end position="82"/>
    </location>
</feature>
<evidence type="ECO:0000256" key="1">
    <source>
        <dbReference type="ARBA" id="ARBA00022448"/>
    </source>
</evidence>
<feature type="transmembrane region" description="Helical" evidence="2">
    <location>
        <begin position="200"/>
        <end position="219"/>
    </location>
</feature>
<feature type="transmembrane region" description="Helical" evidence="2">
    <location>
        <begin position="317"/>
        <end position="338"/>
    </location>
</feature>
<feature type="transmembrane region" description="Helical" evidence="2">
    <location>
        <begin position="94"/>
        <end position="118"/>
    </location>
</feature>
<reference evidence="3 4" key="1">
    <citation type="submission" date="2019-03" db="EMBL/GenBank/DDBJ databases">
        <title>Roseomonas sp. a novel Roseomonas species isolated from Sea whip Gorgonian.</title>
        <authorList>
            <person name="Li F."/>
            <person name="Pan X."/>
            <person name="Huang S."/>
            <person name="Li Z."/>
            <person name="Meng B."/>
        </authorList>
    </citation>
    <scope>NUCLEOTIDE SEQUENCE [LARGE SCALE GENOMIC DNA]</scope>
    <source>
        <strain evidence="3 4">M0104</strain>
    </source>
</reference>
<keyword evidence="2" id="KW-0812">Transmembrane</keyword>
<evidence type="ECO:0000313" key="3">
    <source>
        <dbReference type="EMBL" id="MXP63423.1"/>
    </source>
</evidence>
<protein>
    <submittedName>
        <fullName evidence="3">Multidrug transporter MatE</fullName>
    </submittedName>
</protein>
<feature type="transmembrane region" description="Helical" evidence="2">
    <location>
        <begin position="419"/>
        <end position="437"/>
    </location>
</feature>
<keyword evidence="1" id="KW-0813">Transport</keyword>
<feature type="transmembrane region" description="Helical" evidence="2">
    <location>
        <begin position="390"/>
        <end position="407"/>
    </location>
</feature>
<dbReference type="AlphaFoldDB" id="A0A845B705"/>
<comment type="caution">
    <text evidence="3">The sequence shown here is derived from an EMBL/GenBank/DDBJ whole genome shotgun (WGS) entry which is preliminary data.</text>
</comment>
<dbReference type="InterPro" id="IPR050222">
    <property type="entry name" value="MATE_MdtK"/>
</dbReference>
<feature type="transmembrane region" description="Helical" evidence="2">
    <location>
        <begin position="168"/>
        <end position="188"/>
    </location>
</feature>
<feature type="transmembrane region" description="Helical" evidence="2">
    <location>
        <begin position="240"/>
        <end position="265"/>
    </location>
</feature>
<dbReference type="GO" id="GO:0015297">
    <property type="term" value="F:antiporter activity"/>
    <property type="evidence" value="ECO:0007669"/>
    <property type="project" value="InterPro"/>
</dbReference>
<dbReference type="GO" id="GO:0042910">
    <property type="term" value="F:xenobiotic transmembrane transporter activity"/>
    <property type="evidence" value="ECO:0007669"/>
    <property type="project" value="InterPro"/>
</dbReference>
<evidence type="ECO:0000313" key="4">
    <source>
        <dbReference type="Proteomes" id="UP000460715"/>
    </source>
</evidence>
<dbReference type="PANTHER" id="PTHR43298">
    <property type="entry name" value="MULTIDRUG RESISTANCE PROTEIN NORM-RELATED"/>
    <property type="match status" value="1"/>
</dbReference>
<dbReference type="GO" id="GO:0005886">
    <property type="term" value="C:plasma membrane"/>
    <property type="evidence" value="ECO:0007669"/>
    <property type="project" value="TreeGrafter"/>
</dbReference>
<evidence type="ECO:0000256" key="2">
    <source>
        <dbReference type="SAM" id="Phobius"/>
    </source>
</evidence>
<dbReference type="Proteomes" id="UP000460715">
    <property type="component" value="Unassembled WGS sequence"/>
</dbReference>